<dbReference type="PANTHER" id="PTHR33376:SF4">
    <property type="entry name" value="SIALIC ACID-BINDING PERIPLASMIC PROTEIN SIAP"/>
    <property type="match status" value="1"/>
</dbReference>
<dbReference type="RefSeq" id="WP_317703312.1">
    <property type="nucleotide sequence ID" value="NZ_CP136921.1"/>
</dbReference>
<dbReference type="NCBIfam" id="NF037995">
    <property type="entry name" value="TRAP_S1"/>
    <property type="match status" value="1"/>
</dbReference>
<accession>A0ABZ0J7Y4</accession>
<dbReference type="InterPro" id="IPR018389">
    <property type="entry name" value="DctP_fam"/>
</dbReference>
<dbReference type="Proteomes" id="UP001303211">
    <property type="component" value="Chromosome"/>
</dbReference>
<proteinExistence type="predicted"/>
<dbReference type="InterPro" id="IPR038404">
    <property type="entry name" value="TRAP_DctP_sf"/>
</dbReference>
<sequence length="351" mass="37934">MGWHVGTRTTGAIALAAGLCAAAAHAVAPAHQFRVVGGLAGVNQYTQWEEPFWTRELPRISGGRFKAEIVPFDRAGVPGEDMLRLLQLGVVPMATVLMSGLTAQYPEYTAPDLAGLNPDMASARAAVAAFRPFLEKNLREQHGVRLLAVYAYPAQVVFCKKAFSALAELAGRRVRVSSAGQADFMEALGARPVQLPFARIVAQIESDSIDCAITGTLSGHGLGLHQVTSHLHAMPLNWGLALFGANQGAWEALPAELRQLLASELPKLEEAIWTQSESDTRRGMACNTGQAACAQGRKGAMALVPVTPQDERRRQEIFTNTVLPRWLQRCGQRCADVWRQTLGPTLRANPP</sequence>
<evidence type="ECO:0000313" key="4">
    <source>
        <dbReference type="Proteomes" id="UP001303211"/>
    </source>
</evidence>
<dbReference type="EMBL" id="CP136921">
    <property type="protein sequence ID" value="WOO33983.1"/>
    <property type="molecule type" value="Genomic_DNA"/>
</dbReference>
<feature type="chain" id="PRO_5046016637" evidence="2">
    <location>
        <begin position="27"/>
        <end position="351"/>
    </location>
</feature>
<evidence type="ECO:0000256" key="1">
    <source>
        <dbReference type="ARBA" id="ARBA00022729"/>
    </source>
</evidence>
<organism evidence="3 4">
    <name type="scientific">Diaphorobacter limosus</name>
    <dbReference type="NCBI Taxonomy" id="3036128"/>
    <lineage>
        <taxon>Bacteria</taxon>
        <taxon>Pseudomonadati</taxon>
        <taxon>Pseudomonadota</taxon>
        <taxon>Betaproteobacteria</taxon>
        <taxon>Burkholderiales</taxon>
        <taxon>Comamonadaceae</taxon>
        <taxon>Diaphorobacter</taxon>
    </lineage>
</organism>
<name>A0ABZ0J7Y4_9BURK</name>
<reference evidence="3 4" key="1">
    <citation type="submission" date="2023-03" db="EMBL/GenBank/DDBJ databases">
        <title>Diaphorobacter basophil sp. nov., isolated from a sewage-treatment plant.</title>
        <authorList>
            <person name="Yang K."/>
        </authorList>
    </citation>
    <scope>NUCLEOTIDE SEQUENCE [LARGE SCALE GENOMIC DNA]</scope>
    <source>
        <strain evidence="3 4">Y-1</strain>
    </source>
</reference>
<dbReference type="CDD" id="cd13602">
    <property type="entry name" value="PBP2_TRAP_BpDctp6_7"/>
    <property type="match status" value="1"/>
</dbReference>
<dbReference type="Pfam" id="PF03480">
    <property type="entry name" value="DctP"/>
    <property type="match status" value="1"/>
</dbReference>
<gene>
    <name evidence="3" type="ORF">P4826_07955</name>
</gene>
<dbReference type="Gene3D" id="3.40.190.170">
    <property type="entry name" value="Bacterial extracellular solute-binding protein, family 7"/>
    <property type="match status" value="1"/>
</dbReference>
<dbReference type="PANTHER" id="PTHR33376">
    <property type="match status" value="1"/>
</dbReference>
<protein>
    <submittedName>
        <fullName evidence="3">TRAP transporter substrate-binding protein</fullName>
    </submittedName>
</protein>
<keyword evidence="4" id="KW-1185">Reference proteome</keyword>
<evidence type="ECO:0000313" key="3">
    <source>
        <dbReference type="EMBL" id="WOO33983.1"/>
    </source>
</evidence>
<keyword evidence="1 2" id="KW-0732">Signal</keyword>
<evidence type="ECO:0000256" key="2">
    <source>
        <dbReference type="SAM" id="SignalP"/>
    </source>
</evidence>
<feature type="signal peptide" evidence="2">
    <location>
        <begin position="1"/>
        <end position="26"/>
    </location>
</feature>